<dbReference type="Pfam" id="PF22778">
    <property type="entry name" value="VCPO_2nd"/>
    <property type="match status" value="1"/>
</dbReference>
<reference evidence="3 4" key="1">
    <citation type="submission" date="2020-04" db="EMBL/GenBank/DDBJ databases">
        <title>Usitatibacter rugosus gen. nov., sp. nov. and Usitatibacter palustris sp. nov., novel members of Usitatibacteraceae fam. nov. within the order Nitrosomonadales isolated from soil.</title>
        <authorList>
            <person name="Huber K.J."/>
            <person name="Neumann-Schaal M."/>
            <person name="Geppert A."/>
            <person name="Luckner M."/>
            <person name="Wanner G."/>
            <person name="Overmann J."/>
        </authorList>
    </citation>
    <scope>NUCLEOTIDE SEQUENCE [LARGE SCALE GENOMIC DNA]</scope>
    <source>
        <strain evidence="3 4">0125_3</strain>
    </source>
</reference>
<accession>A0A6M4GSG2</accession>
<evidence type="ECO:0000259" key="2">
    <source>
        <dbReference type="Pfam" id="PF22778"/>
    </source>
</evidence>
<feature type="signal peptide" evidence="1">
    <location>
        <begin position="1"/>
        <end position="20"/>
    </location>
</feature>
<dbReference type="RefSeq" id="WP_171090251.1">
    <property type="nucleotide sequence ID" value="NZ_CP053069.1"/>
</dbReference>
<dbReference type="EMBL" id="CP053069">
    <property type="protein sequence ID" value="QJR10042.1"/>
    <property type="molecule type" value="Genomic_DNA"/>
</dbReference>
<dbReference type="InterPro" id="IPR055161">
    <property type="entry name" value="NapH1-like_2nd"/>
</dbReference>
<feature type="chain" id="PRO_5026671207" description="Vanadium-dependent haloperoxidase NapH1-like second helical-bundle domain-containing protein" evidence="1">
    <location>
        <begin position="21"/>
        <end position="398"/>
    </location>
</feature>
<keyword evidence="4" id="KW-1185">Reference proteome</keyword>
<sequence>MKKIVVATLLALGAATPARADVITDWNNKTSDLIGEAKLGTPPAVRAMALVQTATHEAVKAVGPSASLDAAVAAANRATLLKTMPAVAPSIEAAYQAALAKIADGDAKNAGIAIGEKAAANVLASRSDDMPAGPETYRPHTTPGTYVPTAGVAVPLWPQRKPWAMASASQFRPGPPPAMTSDEWSRNYNEIKALGGRVSTQRTPEQTDIAKYWEYSLPSIYCGALHSVANQPGRTPAQNARLFAAASQAMDDALIAIFDAKYHYNYWRPVTAIRNGDRDGNDATEREASWAPLVDNPMHPEYPSGHGVLAGAVGAVLKAELGTGAVPMLVTSNPSLKGATRQWSSVDAFVNEIGNARVWGGLHYRFSVDTAAAMGKQIGELTVKRVSTRVALRDSSGS</sequence>
<dbReference type="SUPFAM" id="SSF48317">
    <property type="entry name" value="Acid phosphatase/Vanadium-dependent haloperoxidase"/>
    <property type="match status" value="1"/>
</dbReference>
<keyword evidence="1" id="KW-0732">Signal</keyword>
<dbReference type="PANTHER" id="PTHR34599">
    <property type="entry name" value="PEROXIDASE-RELATED"/>
    <property type="match status" value="1"/>
</dbReference>
<gene>
    <name evidence="3" type="ORF">DSM104443_01093</name>
</gene>
<dbReference type="PANTHER" id="PTHR34599:SF1">
    <property type="entry name" value="PHOSPHATIDIC ACID PHOSPHATASE TYPE 2_HALOPEROXIDASE DOMAIN-CONTAINING PROTEIN"/>
    <property type="match status" value="1"/>
</dbReference>
<dbReference type="AlphaFoldDB" id="A0A6M4GSG2"/>
<dbReference type="KEGG" id="uru:DSM104443_01093"/>
<dbReference type="InterPro" id="IPR036938">
    <property type="entry name" value="PAP2/HPO_sf"/>
</dbReference>
<proteinExistence type="predicted"/>
<evidence type="ECO:0000313" key="4">
    <source>
        <dbReference type="Proteomes" id="UP000501534"/>
    </source>
</evidence>
<dbReference type="InterPro" id="IPR052559">
    <property type="entry name" value="V-haloperoxidase"/>
</dbReference>
<protein>
    <recommendedName>
        <fullName evidence="2">Vanadium-dependent haloperoxidase NapH1-like second helical-bundle domain-containing protein</fullName>
    </recommendedName>
</protein>
<feature type="domain" description="Vanadium-dependent haloperoxidase NapH1-like second helical-bundle" evidence="2">
    <location>
        <begin position="242"/>
        <end position="386"/>
    </location>
</feature>
<organism evidence="3 4">
    <name type="scientific">Usitatibacter rugosus</name>
    <dbReference type="NCBI Taxonomy" id="2732067"/>
    <lineage>
        <taxon>Bacteria</taxon>
        <taxon>Pseudomonadati</taxon>
        <taxon>Pseudomonadota</taxon>
        <taxon>Betaproteobacteria</taxon>
        <taxon>Nitrosomonadales</taxon>
        <taxon>Usitatibacteraceae</taxon>
        <taxon>Usitatibacter</taxon>
    </lineage>
</organism>
<dbReference type="Proteomes" id="UP000501534">
    <property type="component" value="Chromosome"/>
</dbReference>
<evidence type="ECO:0000313" key="3">
    <source>
        <dbReference type="EMBL" id="QJR10042.1"/>
    </source>
</evidence>
<dbReference type="CDD" id="cd03398">
    <property type="entry name" value="PAP2_haloperoxidase"/>
    <property type="match status" value="1"/>
</dbReference>
<dbReference type="Gene3D" id="1.10.606.20">
    <property type="match status" value="1"/>
</dbReference>
<name>A0A6M4GSG2_9PROT</name>
<evidence type="ECO:0000256" key="1">
    <source>
        <dbReference type="SAM" id="SignalP"/>
    </source>
</evidence>